<organism evidence="1 2">
    <name type="scientific">Simiduia agarivorans (strain DSM 21679 / JCM 13881 / BCRC 17597 / SA1)</name>
    <dbReference type="NCBI Taxonomy" id="1117647"/>
    <lineage>
        <taxon>Bacteria</taxon>
        <taxon>Pseudomonadati</taxon>
        <taxon>Pseudomonadota</taxon>
        <taxon>Gammaproteobacteria</taxon>
        <taxon>Cellvibrionales</taxon>
        <taxon>Cellvibrionaceae</taxon>
        <taxon>Simiduia</taxon>
    </lineage>
</organism>
<dbReference type="KEGG" id="saga:M5M_07420"/>
<accession>K4KXP7</accession>
<evidence type="ECO:0008006" key="3">
    <source>
        <dbReference type="Google" id="ProtNLM"/>
    </source>
</evidence>
<proteinExistence type="predicted"/>
<dbReference type="STRING" id="1117647.M5M_07420"/>
<dbReference type="Proteomes" id="UP000000466">
    <property type="component" value="Chromosome"/>
</dbReference>
<dbReference type="Gene3D" id="3.30.110.70">
    <property type="entry name" value="Hypothetical protein apc22750. Chain B"/>
    <property type="match status" value="1"/>
</dbReference>
<dbReference type="AlphaFoldDB" id="K4KXP7"/>
<evidence type="ECO:0000313" key="2">
    <source>
        <dbReference type="Proteomes" id="UP000000466"/>
    </source>
</evidence>
<evidence type="ECO:0000313" key="1">
    <source>
        <dbReference type="EMBL" id="AFU98677.1"/>
    </source>
</evidence>
<reference evidence="1 2" key="1">
    <citation type="journal article" date="2013" name="Genome Announc.">
        <title>Complete genome sequence of Simiduia agarivorans SA1(T), a marine bacterium able to degrade a variety of polysaccharides.</title>
        <authorList>
            <person name="Lin S.Y."/>
            <person name="Shieh W.Y."/>
            <person name="Chen J.S."/>
            <person name="Tang S.L."/>
        </authorList>
    </citation>
    <scope>NUCLEOTIDE SEQUENCE [LARGE SCALE GENOMIC DNA]</scope>
    <source>
        <strain evidence="2">DSM 21679 / JCM 13881 / BCRC 17597 / SA1</strain>
    </source>
</reference>
<name>K4KXP7_SIMAS</name>
<dbReference type="EMBL" id="CP003746">
    <property type="protein sequence ID" value="AFU98677.1"/>
    <property type="molecule type" value="Genomic_DNA"/>
</dbReference>
<dbReference type="eggNOG" id="ENOG5033MNG">
    <property type="taxonomic scope" value="Bacteria"/>
</dbReference>
<gene>
    <name evidence="1" type="ordered locus">M5M_07420</name>
</gene>
<dbReference type="PROSITE" id="PS51257">
    <property type="entry name" value="PROKAR_LIPOPROTEIN"/>
    <property type="match status" value="1"/>
</dbReference>
<dbReference type="HOGENOM" id="CLU_162704_0_0_6"/>
<keyword evidence="2" id="KW-1185">Reference proteome</keyword>
<dbReference type="RefSeq" id="WP_015046850.1">
    <property type="nucleotide sequence ID" value="NC_018868.3"/>
</dbReference>
<protein>
    <recommendedName>
        <fullName evidence="3">Lipoprotein</fullName>
    </recommendedName>
</protein>
<sequence length="127" mass="13558">MNRMHGIVFLGGLVLTGCNGMSFSTNVGEYVTGSVKSTAVVEYSKEDIVKYNADALGLIEASECQPKPGDAPVSKQSLVKAMKLQVLDKGGNGLVVERCGTEPTAACNEYLTCWGMAYSVPYKQSRP</sequence>
<dbReference type="OrthoDB" id="6264505at2"/>